<dbReference type="OrthoDB" id="3033621at2759"/>
<name>A0A8H5EWC0_9AGAR</name>
<reference evidence="2 3" key="1">
    <citation type="journal article" date="2020" name="ISME J.">
        <title>Uncovering the hidden diversity of litter-decomposition mechanisms in mushroom-forming fungi.</title>
        <authorList>
            <person name="Floudas D."/>
            <person name="Bentzer J."/>
            <person name="Ahren D."/>
            <person name="Johansson T."/>
            <person name="Persson P."/>
            <person name="Tunlid A."/>
        </authorList>
    </citation>
    <scope>NUCLEOTIDE SEQUENCE [LARGE SCALE GENOMIC DNA]</scope>
    <source>
        <strain evidence="2 3">CBS 175.51</strain>
    </source>
</reference>
<feature type="region of interest" description="Disordered" evidence="1">
    <location>
        <begin position="176"/>
        <end position="198"/>
    </location>
</feature>
<evidence type="ECO:0000313" key="2">
    <source>
        <dbReference type="EMBL" id="KAF5314741.1"/>
    </source>
</evidence>
<gene>
    <name evidence="2" type="ORF">D9611_007139</name>
</gene>
<dbReference type="SUPFAM" id="SSF50370">
    <property type="entry name" value="Ricin B-like lectins"/>
    <property type="match status" value="1"/>
</dbReference>
<dbReference type="EMBL" id="JAACJK010000221">
    <property type="protein sequence ID" value="KAF5314741.1"/>
    <property type="molecule type" value="Genomic_DNA"/>
</dbReference>
<evidence type="ECO:0000313" key="3">
    <source>
        <dbReference type="Proteomes" id="UP000541558"/>
    </source>
</evidence>
<proteinExistence type="predicted"/>
<evidence type="ECO:0000256" key="1">
    <source>
        <dbReference type="SAM" id="MobiDB-lite"/>
    </source>
</evidence>
<dbReference type="Gene3D" id="2.80.10.50">
    <property type="match status" value="1"/>
</dbReference>
<keyword evidence="3" id="KW-1185">Reference proteome</keyword>
<sequence>MSSTIQTATNYQIQSPYRETGGVLQILSGTAGRVGLGRDTKDDLQQWVLWASDTTSGYRIENYKFDTFYVTVPTAGTNASLQISQQPRDWYFMETTAPYFNICEDPACSLVWVPLSRLSSTAADSNDIYVVQSTGADYEQWVVALAGSSISDPQGNTTASTSTAGTITQTLTSQPLSTYTQTATSTRPYPPPTSSPVSDKNLEVVQQDCQPCGKTKCTFSPSGDSSTQSYSVLIGQAIANCDSGSQESTVTKLGGSFELERSFTVETTSGAGLGTLGPSISLSTTLGNTDSRKISLTQETEVTIRPGQIGALVANVSYIKQPGDMKVDTKTLSFLSIQPEYVIQMSVVYTDCNSKLEAFTIPKAPECSKKKKNDARLGRPKVNHLTLTVAVLLASFTIPCF</sequence>
<organism evidence="2 3">
    <name type="scientific">Ephemerocybe angulata</name>
    <dbReference type="NCBI Taxonomy" id="980116"/>
    <lineage>
        <taxon>Eukaryota</taxon>
        <taxon>Fungi</taxon>
        <taxon>Dikarya</taxon>
        <taxon>Basidiomycota</taxon>
        <taxon>Agaricomycotina</taxon>
        <taxon>Agaricomycetes</taxon>
        <taxon>Agaricomycetidae</taxon>
        <taxon>Agaricales</taxon>
        <taxon>Agaricineae</taxon>
        <taxon>Psathyrellaceae</taxon>
        <taxon>Ephemerocybe</taxon>
    </lineage>
</organism>
<dbReference type="AlphaFoldDB" id="A0A8H5EWC0"/>
<dbReference type="InterPro" id="IPR035992">
    <property type="entry name" value="Ricin_B-like_lectins"/>
</dbReference>
<dbReference type="Proteomes" id="UP000541558">
    <property type="component" value="Unassembled WGS sequence"/>
</dbReference>
<accession>A0A8H5EWC0</accession>
<comment type="caution">
    <text evidence="2">The sequence shown here is derived from an EMBL/GenBank/DDBJ whole genome shotgun (WGS) entry which is preliminary data.</text>
</comment>
<protein>
    <submittedName>
        <fullName evidence="2">Uncharacterized protein</fullName>
    </submittedName>
</protein>